<dbReference type="GO" id="GO:0016740">
    <property type="term" value="F:transferase activity"/>
    <property type="evidence" value="ECO:0007669"/>
    <property type="project" value="UniProtKB-KW"/>
</dbReference>
<dbReference type="InterPro" id="IPR002575">
    <property type="entry name" value="Aminoglycoside_PTrfase"/>
</dbReference>
<proteinExistence type="predicted"/>
<keyword evidence="2" id="KW-0808">Transferase</keyword>
<evidence type="ECO:0000259" key="1">
    <source>
        <dbReference type="Pfam" id="PF01636"/>
    </source>
</evidence>
<name>A0A448IRS6_MYCAU</name>
<dbReference type="InterPro" id="IPR011009">
    <property type="entry name" value="Kinase-like_dom_sf"/>
</dbReference>
<dbReference type="Gene3D" id="3.90.1200.10">
    <property type="match status" value="1"/>
</dbReference>
<dbReference type="KEGG" id="mauu:NCTC10437_02811"/>
<feature type="domain" description="Aminoglycoside phosphotransferase" evidence="1">
    <location>
        <begin position="73"/>
        <end position="242"/>
    </location>
</feature>
<organism evidence="2 3">
    <name type="scientific">Mycolicibacterium aurum</name>
    <name type="common">Mycobacterium aurum</name>
    <dbReference type="NCBI Taxonomy" id="1791"/>
    <lineage>
        <taxon>Bacteria</taxon>
        <taxon>Bacillati</taxon>
        <taxon>Actinomycetota</taxon>
        <taxon>Actinomycetes</taxon>
        <taxon>Mycobacteriales</taxon>
        <taxon>Mycobacteriaceae</taxon>
        <taxon>Mycolicibacterium</taxon>
    </lineage>
</organism>
<evidence type="ECO:0000313" key="3">
    <source>
        <dbReference type="Proteomes" id="UP000279306"/>
    </source>
</evidence>
<gene>
    <name evidence="2" type="ORF">NCTC10437_02811</name>
</gene>
<dbReference type="SUPFAM" id="SSF56112">
    <property type="entry name" value="Protein kinase-like (PK-like)"/>
    <property type="match status" value="1"/>
</dbReference>
<dbReference type="EMBL" id="LR134356">
    <property type="protein sequence ID" value="VEG55090.1"/>
    <property type="molecule type" value="Genomic_DNA"/>
</dbReference>
<evidence type="ECO:0000313" key="2">
    <source>
        <dbReference type="EMBL" id="VEG55090.1"/>
    </source>
</evidence>
<dbReference type="STRING" id="1791.GCA_001049355_04667"/>
<reference evidence="2 3" key="1">
    <citation type="submission" date="2018-12" db="EMBL/GenBank/DDBJ databases">
        <authorList>
            <consortium name="Pathogen Informatics"/>
        </authorList>
    </citation>
    <scope>NUCLEOTIDE SEQUENCE [LARGE SCALE GENOMIC DNA]</scope>
    <source>
        <strain evidence="2 3">NCTC10437</strain>
    </source>
</reference>
<dbReference type="Pfam" id="PF01636">
    <property type="entry name" value="APH"/>
    <property type="match status" value="1"/>
</dbReference>
<dbReference type="Proteomes" id="UP000279306">
    <property type="component" value="Chromosome"/>
</dbReference>
<protein>
    <submittedName>
        <fullName evidence="2">Aminoglycoside phosphotransferase</fullName>
    </submittedName>
</protein>
<dbReference type="AlphaFoldDB" id="A0A448IRS6"/>
<accession>A0A448IRS6</accession>
<sequence length="287" mass="32222">MGVQSWHRGRLSDPQAAQIVRWLPQVRLRRDASWNLVDTAVLDVECATGRVVIKAGGPANHHIGREITAYGGFTDCLARTGHAPRLLHHDRTLNLLVVDYLDGSLVQGSVAESTPATYLQAGRLARAFHGQGERIAPEWDAAAVTKSLAWLDKPHRIPPQRAAALRAILTSHRPQQVVVSPTHGDWQPRNWLAHDGEIKVIDFGRFAWRPAMSDLCRLAAQQWMHDPRLEDAFFDGYGDDPRAQNRSHWRMLALHEAIGTAVWAHQVGDEPFERQGHRMVSDALRLF</sequence>
<keyword evidence="3" id="KW-1185">Reference proteome</keyword>